<evidence type="ECO:0000259" key="2">
    <source>
        <dbReference type="Pfam" id="PF26059"/>
    </source>
</evidence>
<feature type="domain" description="DUF8020" evidence="2">
    <location>
        <begin position="46"/>
        <end position="120"/>
    </location>
</feature>
<evidence type="ECO:0000313" key="4">
    <source>
        <dbReference type="Proteomes" id="UP000733379"/>
    </source>
</evidence>
<name>A0ABS6AS76_9NOCA</name>
<protein>
    <recommendedName>
        <fullName evidence="2">DUF8020 domain-containing protein</fullName>
    </recommendedName>
</protein>
<organism evidence="3 4">
    <name type="scientific">Nocardia albiluteola</name>
    <dbReference type="NCBI Taxonomy" id="2842303"/>
    <lineage>
        <taxon>Bacteria</taxon>
        <taxon>Bacillati</taxon>
        <taxon>Actinomycetota</taxon>
        <taxon>Actinomycetes</taxon>
        <taxon>Mycobacteriales</taxon>
        <taxon>Nocardiaceae</taxon>
        <taxon>Nocardia</taxon>
    </lineage>
</organism>
<reference evidence="3 4" key="1">
    <citation type="submission" date="2021-06" db="EMBL/GenBank/DDBJ databases">
        <title>Actinomycetes sequencing.</title>
        <authorList>
            <person name="Shan Q."/>
        </authorList>
    </citation>
    <scope>NUCLEOTIDE SEQUENCE [LARGE SCALE GENOMIC DNA]</scope>
    <source>
        <strain evidence="3 4">NEAU-G5</strain>
    </source>
</reference>
<keyword evidence="1" id="KW-0732">Signal</keyword>
<feature type="chain" id="PRO_5047173123" description="DUF8020 domain-containing protein" evidence="1">
    <location>
        <begin position="27"/>
        <end position="205"/>
    </location>
</feature>
<evidence type="ECO:0000256" key="1">
    <source>
        <dbReference type="SAM" id="SignalP"/>
    </source>
</evidence>
<keyword evidence="4" id="KW-1185">Reference proteome</keyword>
<accession>A0ABS6AS76</accession>
<evidence type="ECO:0000313" key="3">
    <source>
        <dbReference type="EMBL" id="MBU3060743.1"/>
    </source>
</evidence>
<dbReference type="EMBL" id="JAHKNI010000001">
    <property type="protein sequence ID" value="MBU3060743.1"/>
    <property type="molecule type" value="Genomic_DNA"/>
</dbReference>
<sequence length="205" mass="20426">MKFGKITATVFMAIAAVGITAGTANAAPAPQPAAAHNDATSGVENGIQYHTVVSPVTRAITTTVSDGHFALAPNGSSVALESNSGQQLDHVSLRPELAGHVFTVAQQISADGRSLTLTPTVSPQEIAQAKDINAINTLFAEINKNIVGVVIGAGLGGFLGGLLGFGIFSIITGPVGALLGAIAGGTAMGGQEFLNSVQAAATGRP</sequence>
<feature type="signal peptide" evidence="1">
    <location>
        <begin position="1"/>
        <end position="26"/>
    </location>
</feature>
<gene>
    <name evidence="3" type="ORF">KO481_04295</name>
</gene>
<dbReference type="Proteomes" id="UP000733379">
    <property type="component" value="Unassembled WGS sequence"/>
</dbReference>
<proteinExistence type="predicted"/>
<dbReference type="InterPro" id="IPR058333">
    <property type="entry name" value="DUF8020"/>
</dbReference>
<comment type="caution">
    <text evidence="3">The sequence shown here is derived from an EMBL/GenBank/DDBJ whole genome shotgun (WGS) entry which is preliminary data.</text>
</comment>
<dbReference type="RefSeq" id="WP_215915558.1">
    <property type="nucleotide sequence ID" value="NZ_JAHKNI010000001.1"/>
</dbReference>
<dbReference type="Pfam" id="PF26059">
    <property type="entry name" value="DUF8020"/>
    <property type="match status" value="1"/>
</dbReference>